<keyword evidence="3 6" id="KW-1133">Transmembrane helix</keyword>
<evidence type="ECO:0000259" key="7">
    <source>
        <dbReference type="Pfam" id="PF03151"/>
    </source>
</evidence>
<dbReference type="InterPro" id="IPR004853">
    <property type="entry name" value="Sugar_P_trans_dom"/>
</dbReference>
<evidence type="ECO:0000256" key="5">
    <source>
        <dbReference type="SAM" id="MobiDB-lite"/>
    </source>
</evidence>
<feature type="region of interest" description="Disordered" evidence="5">
    <location>
        <begin position="318"/>
        <end position="337"/>
    </location>
</feature>
<feature type="compositionally biased region" description="Polar residues" evidence="5">
    <location>
        <begin position="326"/>
        <end position="337"/>
    </location>
</feature>
<evidence type="ECO:0000256" key="2">
    <source>
        <dbReference type="ARBA" id="ARBA00022692"/>
    </source>
</evidence>
<proteinExistence type="predicted"/>
<organism evidence="8">
    <name type="scientific">Alexandrium monilatum</name>
    <dbReference type="NCBI Taxonomy" id="311494"/>
    <lineage>
        <taxon>Eukaryota</taxon>
        <taxon>Sar</taxon>
        <taxon>Alveolata</taxon>
        <taxon>Dinophyceae</taxon>
        <taxon>Gonyaulacales</taxon>
        <taxon>Pyrocystaceae</taxon>
        <taxon>Alexandrium</taxon>
    </lineage>
</organism>
<feature type="transmembrane region" description="Helical" evidence="6">
    <location>
        <begin position="112"/>
        <end position="130"/>
    </location>
</feature>
<comment type="subcellular location">
    <subcellularLocation>
        <location evidence="1">Membrane</location>
        <topology evidence="1">Multi-pass membrane protein</topology>
    </subcellularLocation>
</comment>
<sequence>MEGALGGPDLSLMYIVISAGLIRFNKLMMRKDHFPHALALSAVHMVICSVFCTVLYTLVPSFFPGMETSKGQRLSLMKWFVPIGLCFAVMLFGSNQAYMFCSVTFLQFMKEANVMLVFLFSCIVGLQGFSRLRCLVIFWVIVGASISVSGEVHFKWLGFIYQGVSQLAEVSRMIMGEIVLSGRKLDPLTYNMFLAPICLLVLIVANAVHWSPGTLNDFYEWWPLIIANACVAFCLNIIVATVIKECSAVGFVLAGLTKDIAIVLFSALAFHENVTQKQAGAFVITILGVGFWSYMKIYPSSGLVCKIEMLLGSETSAPGEKATLLPNEQPTSAEKRV</sequence>
<protein>
    <recommendedName>
        <fullName evidence="7">Sugar phosphate transporter domain-containing protein</fullName>
    </recommendedName>
</protein>
<evidence type="ECO:0000256" key="6">
    <source>
        <dbReference type="SAM" id="Phobius"/>
    </source>
</evidence>
<feature type="transmembrane region" description="Helical" evidence="6">
    <location>
        <begin position="79"/>
        <end position="100"/>
    </location>
</feature>
<reference evidence="8" key="1">
    <citation type="submission" date="2021-01" db="EMBL/GenBank/DDBJ databases">
        <authorList>
            <person name="Corre E."/>
            <person name="Pelletier E."/>
            <person name="Niang G."/>
            <person name="Scheremetjew M."/>
            <person name="Finn R."/>
            <person name="Kale V."/>
            <person name="Holt S."/>
            <person name="Cochrane G."/>
            <person name="Meng A."/>
            <person name="Brown T."/>
            <person name="Cohen L."/>
        </authorList>
    </citation>
    <scope>NUCLEOTIDE SEQUENCE</scope>
    <source>
        <strain evidence="8">CCMP3105</strain>
    </source>
</reference>
<feature type="transmembrane region" description="Helical" evidence="6">
    <location>
        <begin position="276"/>
        <end position="294"/>
    </location>
</feature>
<feature type="transmembrane region" description="Helical" evidence="6">
    <location>
        <begin position="37"/>
        <end position="59"/>
    </location>
</feature>
<accession>A0A7S4S7B9</accession>
<dbReference type="Pfam" id="PF03151">
    <property type="entry name" value="TPT"/>
    <property type="match status" value="1"/>
</dbReference>
<evidence type="ECO:0000313" key="8">
    <source>
        <dbReference type="EMBL" id="CAE4636639.1"/>
    </source>
</evidence>
<feature type="transmembrane region" description="Helical" evidence="6">
    <location>
        <begin position="136"/>
        <end position="154"/>
    </location>
</feature>
<evidence type="ECO:0000256" key="3">
    <source>
        <dbReference type="ARBA" id="ARBA00022989"/>
    </source>
</evidence>
<feature type="transmembrane region" description="Helical" evidence="6">
    <location>
        <begin position="6"/>
        <end position="25"/>
    </location>
</feature>
<evidence type="ECO:0000256" key="4">
    <source>
        <dbReference type="ARBA" id="ARBA00023136"/>
    </source>
</evidence>
<keyword evidence="4 6" id="KW-0472">Membrane</keyword>
<dbReference type="GO" id="GO:0016020">
    <property type="term" value="C:membrane"/>
    <property type="evidence" value="ECO:0007669"/>
    <property type="project" value="UniProtKB-SubCell"/>
</dbReference>
<name>A0A7S4S7B9_9DINO</name>
<feature type="transmembrane region" description="Helical" evidence="6">
    <location>
        <begin position="188"/>
        <end position="209"/>
    </location>
</feature>
<feature type="transmembrane region" description="Helical" evidence="6">
    <location>
        <begin position="221"/>
        <end position="243"/>
    </location>
</feature>
<dbReference type="PANTHER" id="PTHR11132">
    <property type="entry name" value="SOLUTE CARRIER FAMILY 35"/>
    <property type="match status" value="1"/>
</dbReference>
<feature type="transmembrane region" description="Helical" evidence="6">
    <location>
        <begin position="250"/>
        <end position="270"/>
    </location>
</feature>
<gene>
    <name evidence="8" type="ORF">AMON00008_LOCUS46006</name>
</gene>
<feature type="domain" description="Sugar phosphate transporter" evidence="7">
    <location>
        <begin position="22"/>
        <end position="291"/>
    </location>
</feature>
<dbReference type="AlphaFoldDB" id="A0A7S4S7B9"/>
<dbReference type="EMBL" id="HBNR01065139">
    <property type="protein sequence ID" value="CAE4636639.1"/>
    <property type="molecule type" value="Transcribed_RNA"/>
</dbReference>
<keyword evidence="2 6" id="KW-0812">Transmembrane</keyword>
<dbReference type="InterPro" id="IPR050186">
    <property type="entry name" value="TPT_transporter"/>
</dbReference>
<evidence type="ECO:0000256" key="1">
    <source>
        <dbReference type="ARBA" id="ARBA00004141"/>
    </source>
</evidence>